<dbReference type="GO" id="GO:0004016">
    <property type="term" value="F:adenylate cyclase activity"/>
    <property type="evidence" value="ECO:0007669"/>
    <property type="project" value="UniProtKB-EC"/>
</dbReference>
<protein>
    <submittedName>
        <fullName evidence="2">Class I adenylate cyclase</fullName>
        <ecNumber evidence="2">4.6.1.1</ecNumber>
    </submittedName>
</protein>
<dbReference type="PANTHER" id="PTHR38760">
    <property type="entry name" value="ADENYLATE CYCLASE"/>
    <property type="match status" value="1"/>
</dbReference>
<dbReference type="Pfam" id="PF12633">
    <property type="entry name" value="Adenyl_cycl_N"/>
    <property type="match status" value="1"/>
</dbReference>
<dbReference type="PANTHER" id="PTHR38760:SF1">
    <property type="entry name" value="ADENYLATE CYCLASE"/>
    <property type="match status" value="1"/>
</dbReference>
<proteinExistence type="predicted"/>
<dbReference type="RefSeq" id="WP_186681439.1">
    <property type="nucleotide sequence ID" value="NZ_JBBHLD010000012.1"/>
</dbReference>
<organism evidence="2 3">
    <name type="scientific">Pseudomonas kermanshahensis</name>
    <dbReference type="NCBI Taxonomy" id="2745482"/>
    <lineage>
        <taxon>Bacteria</taxon>
        <taxon>Pseudomonadati</taxon>
        <taxon>Pseudomonadota</taxon>
        <taxon>Gammaproteobacteria</taxon>
        <taxon>Pseudomonadales</taxon>
        <taxon>Pseudomonadaceae</taxon>
        <taxon>Pseudomonas</taxon>
    </lineage>
</organism>
<evidence type="ECO:0000313" key="3">
    <source>
        <dbReference type="Proteomes" id="UP001377692"/>
    </source>
</evidence>
<dbReference type="EMBL" id="JBBHLD010000012">
    <property type="protein sequence ID" value="MEJ5906006.1"/>
    <property type="molecule type" value="Genomic_DNA"/>
</dbReference>
<dbReference type="InterPro" id="IPR024685">
    <property type="entry name" value="Adenylate_cyclase_1_N"/>
</dbReference>
<accession>A0ABU8R8B5</accession>
<keyword evidence="3" id="KW-1185">Reference proteome</keyword>
<evidence type="ECO:0000259" key="1">
    <source>
        <dbReference type="Pfam" id="PF12633"/>
    </source>
</evidence>
<sequence>MNHPQEIRPDLDEGIDRKVLATLRARFLTLNQGRLQRAMEGLSTRQQQVLTLLPLLFHVNHPLLPGYVSSSTPAGVAGFEPADDLVAEAQRLARSFAYKARQGQAARPIHGVFLMGSLGSLAQAEQSDMDLWVCHAPGLGDDLLNELRRKCQLLETWAASLGAEAHFFLIDPQGFAQGERDGQLGSDDCGTTQHYLLLDEFYRTAIWLAGRTPLWWLVPVYEEHNYSAYTQTLLSKRFIRSQDVLDLGNLAHIPPGEFVGAGLWQLFKGIDSPYKSLLKLLLTEAYASEHPAVRCLSLDYKHAVFANQLDLDELDPYVMVYRRIEHYLRQRGETARLELVRRSLYLKVNKKLSGQVRANGWQRQLLQRLADEWGWDERQLALLDSRSQWKVGQVAVERRELVAELNHSYRFLSQFAQTRNASSRADQRDLNVLGRRLYAAFERRAGKTEVINPGIAPDLAEGTLTLVQAPNRKEPGSHHWELYTGNLSTHEVTHFSPIKRCRELLELLTWAHRNGVIDSSTRFAVHPGASDLRELELFNLLGSLQQTLDLPLPTVSEVRLLQPSVADEILLLINVGIDPLRQHRDLNILMTTERTDSLSYAGVRENLVLTLDQVTLNSWNEVLVQRYDGEHALLRCLRDYLNSLGQRGHRPRLRVRCFCHNRAQAIEQRVEEVFATVQQLLDQGANYRYLLQVAQHTHVLELLPGQVSLATLADHQALLDYLSEERSRYSPLHLDANALQDHDLALVLEQGRPACIQVFYRLQGAWADLYVLDEYNALWQQRLPLQDEAHLLLPLQRFLRSVLMRRDTQLPLDALRPASLDIHYGQLLPSGPGRARSIEPRLVPVEGSGQPYYEVQAIIQGGAAGAVTVTLYCDQQEFSELDHGDQLYAVVARQIIGQRRSAGHYRCYITDLDLSELLGDELGATVLYLRYKRELEQALNEGLEQLQAAVEG</sequence>
<gene>
    <name evidence="2" type="ORF">V7V80_15050</name>
</gene>
<dbReference type="InterPro" id="IPR000274">
    <property type="entry name" value="Adenylate_cyclase_1"/>
</dbReference>
<evidence type="ECO:0000313" key="2">
    <source>
        <dbReference type="EMBL" id="MEJ5906006.1"/>
    </source>
</evidence>
<dbReference type="PIRSF" id="PIRSF001444">
    <property type="entry name" value="Adenylate_cycl"/>
    <property type="match status" value="1"/>
</dbReference>
<dbReference type="Pfam" id="PF01295">
    <property type="entry name" value="Adenylate_cycl"/>
    <property type="match status" value="1"/>
</dbReference>
<feature type="domain" description="Adenylate cyclase class-I N-terminal" evidence="1">
    <location>
        <begin position="20"/>
        <end position="216"/>
    </location>
</feature>
<comment type="caution">
    <text evidence="2">The sequence shown here is derived from an EMBL/GenBank/DDBJ whole genome shotgun (WGS) entry which is preliminary data.</text>
</comment>
<name>A0ABU8R8B5_9PSED</name>
<keyword evidence="2" id="KW-0456">Lyase</keyword>
<dbReference type="NCBIfam" id="NF006985">
    <property type="entry name" value="PRK09450.2-5"/>
    <property type="match status" value="1"/>
</dbReference>
<dbReference type="EC" id="4.6.1.1" evidence="2"/>
<reference evidence="2 3" key="1">
    <citation type="submission" date="2024-02" db="EMBL/GenBank/DDBJ databases">
        <title>Identification of pathogenicity and growth-promoting functions of Pseudomonas putida variants.</title>
        <authorList>
            <person name="Sun J."/>
        </authorList>
    </citation>
    <scope>NUCLEOTIDE SEQUENCE [LARGE SCALE GENOMIC DNA]</scope>
    <source>
        <strain evidence="2 3">A04</strain>
    </source>
</reference>
<dbReference type="Proteomes" id="UP001377692">
    <property type="component" value="Unassembled WGS sequence"/>
</dbReference>